<proteinExistence type="inferred from homology"/>
<dbReference type="GO" id="GO:0006396">
    <property type="term" value="P:RNA processing"/>
    <property type="evidence" value="ECO:0007669"/>
    <property type="project" value="InterPro"/>
</dbReference>
<evidence type="ECO:0000256" key="3">
    <source>
        <dbReference type="ARBA" id="ARBA00022679"/>
    </source>
</evidence>
<feature type="domain" description="MRM3-like substrate binding" evidence="5">
    <location>
        <begin position="11"/>
        <end position="98"/>
    </location>
</feature>
<dbReference type="InterPro" id="IPR029028">
    <property type="entry name" value="Alpha/beta_knot_MTases"/>
</dbReference>
<reference evidence="6 7" key="1">
    <citation type="submission" date="2020-02" db="EMBL/GenBank/DDBJ databases">
        <authorList>
            <person name="Zheng R.K."/>
            <person name="Sun C.M."/>
        </authorList>
    </citation>
    <scope>NUCLEOTIDE SEQUENCE [LARGE SCALE GENOMIC DNA]</scope>
    <source>
        <strain evidence="7">rifampicinis</strain>
    </source>
</reference>
<dbReference type="Gene3D" id="3.30.1330.30">
    <property type="match status" value="1"/>
</dbReference>
<dbReference type="SUPFAM" id="SSF55315">
    <property type="entry name" value="L30e-like"/>
    <property type="match status" value="1"/>
</dbReference>
<evidence type="ECO:0000259" key="4">
    <source>
        <dbReference type="Pfam" id="PF00588"/>
    </source>
</evidence>
<organism evidence="6 7">
    <name type="scientific">Phototrophicus methaneseepsis</name>
    <dbReference type="NCBI Taxonomy" id="2710758"/>
    <lineage>
        <taxon>Bacteria</taxon>
        <taxon>Bacillati</taxon>
        <taxon>Chloroflexota</taxon>
        <taxon>Candidatus Thermofontia</taxon>
        <taxon>Phototrophicales</taxon>
        <taxon>Phototrophicaceae</taxon>
        <taxon>Phototrophicus</taxon>
    </lineage>
</organism>
<dbReference type="PANTHER" id="PTHR43191">
    <property type="entry name" value="RRNA METHYLTRANSFERASE 3"/>
    <property type="match status" value="1"/>
</dbReference>
<dbReference type="EMBL" id="CP062983">
    <property type="protein sequence ID" value="QPC81435.1"/>
    <property type="molecule type" value="Genomic_DNA"/>
</dbReference>
<name>A0A7S8ICD7_9CHLR</name>
<evidence type="ECO:0000259" key="5">
    <source>
        <dbReference type="Pfam" id="PF22435"/>
    </source>
</evidence>
<evidence type="ECO:0000256" key="1">
    <source>
        <dbReference type="ARBA" id="ARBA00007228"/>
    </source>
</evidence>
<dbReference type="InterPro" id="IPR029064">
    <property type="entry name" value="Ribosomal_eL30-like_sf"/>
</dbReference>
<dbReference type="PANTHER" id="PTHR43191:SF2">
    <property type="entry name" value="RRNA METHYLTRANSFERASE 3, MITOCHONDRIAL"/>
    <property type="match status" value="1"/>
</dbReference>
<dbReference type="InterPro" id="IPR001537">
    <property type="entry name" value="SpoU_MeTrfase"/>
</dbReference>
<dbReference type="RefSeq" id="WP_195169508.1">
    <property type="nucleotide sequence ID" value="NZ_CP062983.1"/>
</dbReference>
<dbReference type="InterPro" id="IPR051259">
    <property type="entry name" value="rRNA_Methyltransferase"/>
</dbReference>
<dbReference type="GO" id="GO:0003723">
    <property type="term" value="F:RNA binding"/>
    <property type="evidence" value="ECO:0007669"/>
    <property type="project" value="InterPro"/>
</dbReference>
<dbReference type="SUPFAM" id="SSF75217">
    <property type="entry name" value="alpha/beta knot"/>
    <property type="match status" value="1"/>
</dbReference>
<dbReference type="Proteomes" id="UP000594468">
    <property type="component" value="Chromosome"/>
</dbReference>
<dbReference type="Pfam" id="PF00588">
    <property type="entry name" value="SpoU_methylase"/>
    <property type="match status" value="1"/>
</dbReference>
<dbReference type="Pfam" id="PF22435">
    <property type="entry name" value="MRM3-like_sub_bind"/>
    <property type="match status" value="1"/>
</dbReference>
<feature type="domain" description="tRNA/rRNA methyltransferase SpoU type" evidence="4">
    <location>
        <begin position="119"/>
        <end position="256"/>
    </location>
</feature>
<evidence type="ECO:0000313" key="7">
    <source>
        <dbReference type="Proteomes" id="UP000594468"/>
    </source>
</evidence>
<keyword evidence="7" id="KW-1185">Reference proteome</keyword>
<comment type="similarity">
    <text evidence="1">Belongs to the class IV-like SAM-binding methyltransferase superfamily. RNA methyltransferase TrmH family.</text>
</comment>
<accession>A0A7S8ICD7</accession>
<dbReference type="GO" id="GO:0008173">
    <property type="term" value="F:RNA methyltransferase activity"/>
    <property type="evidence" value="ECO:0007669"/>
    <property type="project" value="InterPro"/>
</dbReference>
<sequence>MPYTPITSTQNNKVKLAVKLRGKRGRDQESRFLVDYHRDMERALHHGYQLDFALYCEALASEDDNVLVTALPNHRVYEVPESVMQKAAYRQNPGGILGVMHQKAVPHIQQMTAHDKPLLGLVNLQKPGNIGALLRTADATGFTTLLIDTTLDLYNPNIIRSSTGTCFLDTIYHATTQEAIDFFRQNAYRVISAHLDGTTSLFDTILTGRSAIILGTEDIGLDAIWVSHCDTLVKIPMIGHIADSLNVSVSGAVFMYEALRQRLATT</sequence>
<dbReference type="AlphaFoldDB" id="A0A7S8ICD7"/>
<evidence type="ECO:0000256" key="2">
    <source>
        <dbReference type="ARBA" id="ARBA00022603"/>
    </source>
</evidence>
<dbReference type="GO" id="GO:0032259">
    <property type="term" value="P:methylation"/>
    <property type="evidence" value="ECO:0007669"/>
    <property type="project" value="UniProtKB-KW"/>
</dbReference>
<dbReference type="KEGG" id="pmet:G4Y79_17270"/>
<dbReference type="InterPro" id="IPR029026">
    <property type="entry name" value="tRNA_m1G_MTases_N"/>
</dbReference>
<protein>
    <submittedName>
        <fullName evidence="6">RNA methyltransferase</fullName>
    </submittedName>
</protein>
<evidence type="ECO:0000313" key="6">
    <source>
        <dbReference type="EMBL" id="QPC81435.1"/>
    </source>
</evidence>
<keyword evidence="3 6" id="KW-0808">Transferase</keyword>
<keyword evidence="2 6" id="KW-0489">Methyltransferase</keyword>
<dbReference type="Gene3D" id="3.40.1280.10">
    <property type="match status" value="1"/>
</dbReference>
<dbReference type="InterPro" id="IPR053888">
    <property type="entry name" value="MRM3-like_sub_bind"/>
</dbReference>
<gene>
    <name evidence="6" type="ORF">G4Y79_17270</name>
</gene>